<keyword evidence="2" id="KW-1185">Reference proteome</keyword>
<name>A0AAE4JJQ0_9EURY</name>
<accession>A0AAE4JJQ0</accession>
<sequence length="56" mass="6325">MLFSDGSEIWGTATITEVEDGKIWFTPIRTADGLSFDLPIDPQTRGFPYITEEMVE</sequence>
<dbReference type="RefSeq" id="WP_310897101.1">
    <property type="nucleotide sequence ID" value="NZ_JAMQOM010000005.1"/>
</dbReference>
<comment type="caution">
    <text evidence="1">The sequence shown here is derived from an EMBL/GenBank/DDBJ whole genome shotgun (WGS) entry which is preliminary data.</text>
</comment>
<evidence type="ECO:0000313" key="1">
    <source>
        <dbReference type="EMBL" id="MDS0222484.1"/>
    </source>
</evidence>
<reference evidence="1 2" key="1">
    <citation type="submission" date="2022-06" db="EMBL/GenBank/DDBJ databases">
        <title>Haloarcula sp. a new haloarchaeum isolate from saline soil.</title>
        <authorList>
            <person name="Strakova D."/>
            <person name="Galisteo C."/>
            <person name="Sanchez-Porro C."/>
            <person name="Ventosa A."/>
        </authorList>
    </citation>
    <scope>NUCLEOTIDE SEQUENCE [LARGE SCALE GENOMIC DNA]</scope>
    <source>
        <strain evidence="1 2">S1AR25-5A</strain>
    </source>
</reference>
<organism evidence="1 2">
    <name type="scientific">Haloarcula terrestris</name>
    <dbReference type="NCBI Taxonomy" id="2950533"/>
    <lineage>
        <taxon>Archaea</taxon>
        <taxon>Methanobacteriati</taxon>
        <taxon>Methanobacteriota</taxon>
        <taxon>Stenosarchaea group</taxon>
        <taxon>Halobacteria</taxon>
        <taxon>Halobacteriales</taxon>
        <taxon>Haloarculaceae</taxon>
        <taxon>Haloarcula</taxon>
    </lineage>
</organism>
<dbReference type="Proteomes" id="UP001253439">
    <property type="component" value="Unassembled WGS sequence"/>
</dbReference>
<protein>
    <submittedName>
        <fullName evidence="1">Uncharacterized protein</fullName>
    </submittedName>
</protein>
<gene>
    <name evidence="1" type="ORF">NDI54_14150</name>
</gene>
<dbReference type="AlphaFoldDB" id="A0AAE4JJQ0"/>
<dbReference type="EMBL" id="JAMQOM010000005">
    <property type="protein sequence ID" value="MDS0222484.1"/>
    <property type="molecule type" value="Genomic_DNA"/>
</dbReference>
<proteinExistence type="predicted"/>
<evidence type="ECO:0000313" key="2">
    <source>
        <dbReference type="Proteomes" id="UP001253439"/>
    </source>
</evidence>